<sequence>MPSKANARALSNLRKPFYSALFFWHFSLLPSRHVYSIT</sequence>
<reference evidence="1" key="1">
    <citation type="submission" date="2017-03" db="EMBL/GenBank/DDBJ databases">
        <title>The mitochondrial genome of the carnivorous plant Utricularia reniformis (Lentibulariaceae): structure, comparative analysis and evolutionary landmarks.</title>
        <authorList>
            <person name="Silva S.R."/>
            <person name="Alvarenga D.O."/>
            <person name="Michael T.P."/>
            <person name="Miranda V.F.O."/>
            <person name="Varani A.M."/>
        </authorList>
    </citation>
    <scope>NUCLEOTIDE SEQUENCE</scope>
</reference>
<proteinExistence type="predicted"/>
<dbReference type="AlphaFoldDB" id="A0A1Y0B123"/>
<organism evidence="1">
    <name type="scientific">Utricularia reniformis</name>
    <dbReference type="NCBI Taxonomy" id="192314"/>
    <lineage>
        <taxon>Eukaryota</taxon>
        <taxon>Viridiplantae</taxon>
        <taxon>Streptophyta</taxon>
        <taxon>Embryophyta</taxon>
        <taxon>Tracheophyta</taxon>
        <taxon>Spermatophyta</taxon>
        <taxon>Magnoliopsida</taxon>
        <taxon>eudicotyledons</taxon>
        <taxon>Gunneridae</taxon>
        <taxon>Pentapetalae</taxon>
        <taxon>asterids</taxon>
        <taxon>lamiids</taxon>
        <taxon>Lamiales</taxon>
        <taxon>Lentibulariaceae</taxon>
        <taxon>Utricularia</taxon>
    </lineage>
</organism>
<gene>
    <name evidence="1" type="ORF">AEK19_MT0814</name>
</gene>
<name>A0A1Y0B123_9LAMI</name>
<accession>A0A1Y0B123</accession>
<geneLocation type="mitochondrion" evidence="1"/>
<dbReference type="EMBL" id="KY774314">
    <property type="protein sequence ID" value="ART31049.1"/>
    <property type="molecule type" value="Genomic_DNA"/>
</dbReference>
<keyword evidence="1" id="KW-0496">Mitochondrion</keyword>
<evidence type="ECO:0000313" key="1">
    <source>
        <dbReference type="EMBL" id="ART31049.1"/>
    </source>
</evidence>
<protein>
    <submittedName>
        <fullName evidence="1">Uncharacterized protein</fullName>
    </submittedName>
</protein>